<accession>A0A1H1P5S6</accession>
<dbReference type="STRING" id="797277.SAMN05216198_1095"/>
<sequence>MKIITYNHNKSTGVGGIQTLIRNLQDIAGSINTGAVEIYHDLYGSEYFQARPNVEYHKISRWKITPWKIGSAIKRLRTYHRLLKMQPGEEDWLIVFQPTSLFFIPRSVARSTRIILVQSNKLEFLYSSSVARLAMLLKGRHIDIHTVYTEMDKSKLRRLFPSFNDRIAVIPRGCKLATGKATASCSKRLVTIARLEERQKNFKAMVDIFHLLPAGYTLDIYGDGDPNEIGALIKLVADHPSIRFRGPVKEVDAVLRQHAVFIMTSHYEGFGQTLIEARSQGLPIVAFDTFDALPWIVQNGRNGFTVSPGDLAGFAERIQSLTTDADLYERFSQSALLLARETEASIINRQWQNLLLNCEQSMIGSPTAPEPHRHSAAS</sequence>
<dbReference type="PANTHER" id="PTHR12526">
    <property type="entry name" value="GLYCOSYLTRANSFERASE"/>
    <property type="match status" value="1"/>
</dbReference>
<organism evidence="1 2">
    <name type="scientific">Halopseudomonas litoralis</name>
    <dbReference type="NCBI Taxonomy" id="797277"/>
    <lineage>
        <taxon>Bacteria</taxon>
        <taxon>Pseudomonadati</taxon>
        <taxon>Pseudomonadota</taxon>
        <taxon>Gammaproteobacteria</taxon>
        <taxon>Pseudomonadales</taxon>
        <taxon>Pseudomonadaceae</taxon>
        <taxon>Halopseudomonas</taxon>
    </lineage>
</organism>
<evidence type="ECO:0000313" key="2">
    <source>
        <dbReference type="Proteomes" id="UP000243426"/>
    </source>
</evidence>
<reference evidence="2" key="1">
    <citation type="submission" date="2016-10" db="EMBL/GenBank/DDBJ databases">
        <authorList>
            <person name="Varghese N."/>
            <person name="Submissions S."/>
        </authorList>
    </citation>
    <scope>NUCLEOTIDE SEQUENCE [LARGE SCALE GENOMIC DNA]</scope>
    <source>
        <strain evidence="2">2SM5</strain>
    </source>
</reference>
<name>A0A1H1P5S6_9GAMM</name>
<evidence type="ECO:0000313" key="1">
    <source>
        <dbReference type="EMBL" id="SDS06390.1"/>
    </source>
</evidence>
<dbReference type="RefSeq" id="WP_090272399.1">
    <property type="nucleotide sequence ID" value="NZ_LT629748.1"/>
</dbReference>
<dbReference type="OrthoDB" id="9792269at2"/>
<dbReference type="EMBL" id="LT629748">
    <property type="protein sequence ID" value="SDS06390.1"/>
    <property type="molecule type" value="Genomic_DNA"/>
</dbReference>
<dbReference type="Pfam" id="PF13692">
    <property type="entry name" value="Glyco_trans_1_4"/>
    <property type="match status" value="1"/>
</dbReference>
<keyword evidence="1" id="KW-0808">Transferase</keyword>
<dbReference type="PANTHER" id="PTHR12526:SF630">
    <property type="entry name" value="GLYCOSYLTRANSFERASE"/>
    <property type="match status" value="1"/>
</dbReference>
<keyword evidence="2" id="KW-1185">Reference proteome</keyword>
<gene>
    <name evidence="1" type="ORF">SAMN05216198_1095</name>
</gene>
<proteinExistence type="predicted"/>
<dbReference type="GO" id="GO:0016740">
    <property type="term" value="F:transferase activity"/>
    <property type="evidence" value="ECO:0007669"/>
    <property type="project" value="UniProtKB-KW"/>
</dbReference>
<dbReference type="Gene3D" id="3.40.50.2000">
    <property type="entry name" value="Glycogen Phosphorylase B"/>
    <property type="match status" value="2"/>
</dbReference>
<protein>
    <submittedName>
        <fullName evidence="1">Glycosyltransferase involved in cell wall bisynthesis</fullName>
    </submittedName>
</protein>
<dbReference type="SUPFAM" id="SSF53756">
    <property type="entry name" value="UDP-Glycosyltransferase/glycogen phosphorylase"/>
    <property type="match status" value="1"/>
</dbReference>
<dbReference type="Proteomes" id="UP000243426">
    <property type="component" value="Chromosome I"/>
</dbReference>
<dbReference type="AlphaFoldDB" id="A0A1H1P5S6"/>